<evidence type="ECO:0000313" key="4">
    <source>
        <dbReference type="EMBL" id="AKE61250.1"/>
    </source>
</evidence>
<dbReference type="SMART" id="SM00822">
    <property type="entry name" value="PKS_KR"/>
    <property type="match status" value="1"/>
</dbReference>
<keyword evidence="2" id="KW-0560">Oxidoreductase</keyword>
<dbReference type="OrthoDB" id="9804774at2"/>
<dbReference type="PRINTS" id="PR00081">
    <property type="entry name" value="GDHRDH"/>
</dbReference>
<accession>A0A0F6RHM5</accession>
<evidence type="ECO:0000313" key="5">
    <source>
        <dbReference type="Proteomes" id="UP000034085"/>
    </source>
</evidence>
<dbReference type="FunFam" id="3.40.50.720:FF:000173">
    <property type="entry name" value="3-oxoacyl-[acyl-carrier protein] reductase"/>
    <property type="match status" value="1"/>
</dbReference>
<gene>
    <name evidence="4" type="ORF">F384_23115</name>
</gene>
<dbReference type="SUPFAM" id="SSF51735">
    <property type="entry name" value="NAD(P)-binding Rossmann-fold domains"/>
    <property type="match status" value="1"/>
</dbReference>
<dbReference type="InterPro" id="IPR020904">
    <property type="entry name" value="Sc_DH/Rdtase_CS"/>
</dbReference>
<sequence>MAKKWMLITGGSRGIGQALVSHLLPEWNIVFTGRNEAGIARTLDIAKSQSTSTWVKGCRCDGGDEASVAQLATSLLEAYGAPAAIIHNAGMTNDALHIHQKASDWQEVLGNNLVAVVNWNRILLPAMMTQGSGSIVFMSSVTAIKGNSGQTAYAASKAAMIGLTHSLAREVGRFGIRVNCLAPGLIEGEMVQAIPEARLKAMRQNIPLRRLGRTQDVARAVAFLAGEGSSYLTGQTLVLDGGLST</sequence>
<dbReference type="GO" id="GO:0016616">
    <property type="term" value="F:oxidoreductase activity, acting on the CH-OH group of donors, NAD or NADP as acceptor"/>
    <property type="evidence" value="ECO:0007669"/>
    <property type="project" value="UniProtKB-ARBA"/>
</dbReference>
<evidence type="ECO:0000256" key="2">
    <source>
        <dbReference type="ARBA" id="ARBA00023002"/>
    </source>
</evidence>
<dbReference type="PROSITE" id="PS00061">
    <property type="entry name" value="ADH_SHORT"/>
    <property type="match status" value="1"/>
</dbReference>
<dbReference type="Proteomes" id="UP000034085">
    <property type="component" value="Chromosome"/>
</dbReference>
<organism evidence="4 5">
    <name type="scientific">Citrobacter amalonaticus Y19</name>
    <dbReference type="NCBI Taxonomy" id="1261127"/>
    <lineage>
        <taxon>Bacteria</taxon>
        <taxon>Pseudomonadati</taxon>
        <taxon>Pseudomonadota</taxon>
        <taxon>Gammaproteobacteria</taxon>
        <taxon>Enterobacterales</taxon>
        <taxon>Enterobacteriaceae</taxon>
        <taxon>Citrobacter</taxon>
    </lineage>
</organism>
<dbReference type="RefSeq" id="WP_046494105.1">
    <property type="nucleotide sequence ID" value="NZ_CP011132.1"/>
</dbReference>
<proteinExistence type="inferred from homology"/>
<name>A0A0F6RHM5_CITAM</name>
<dbReference type="InterPro" id="IPR057326">
    <property type="entry name" value="KR_dom"/>
</dbReference>
<dbReference type="Gene3D" id="3.40.50.720">
    <property type="entry name" value="NAD(P)-binding Rossmann-like Domain"/>
    <property type="match status" value="1"/>
</dbReference>
<comment type="similarity">
    <text evidence="1">Belongs to the short-chain dehydrogenases/reductases (SDR) family.</text>
</comment>
<dbReference type="PANTHER" id="PTHR42760">
    <property type="entry name" value="SHORT-CHAIN DEHYDROGENASES/REDUCTASES FAMILY MEMBER"/>
    <property type="match status" value="1"/>
</dbReference>
<protein>
    <submittedName>
        <fullName evidence="4">3-oxoacyl-ACP reductase</fullName>
    </submittedName>
</protein>
<dbReference type="EMBL" id="CP011132">
    <property type="protein sequence ID" value="AKE61250.1"/>
    <property type="molecule type" value="Genomic_DNA"/>
</dbReference>
<reference evidence="4 5" key="1">
    <citation type="journal article" date="2013" name="Appl. Microbiol. Biotechnol.">
        <title>Glycerol assimilation and production of 1,3-propanediol by Citrobacter amalonaticus Y19.</title>
        <authorList>
            <person name="Ainala S.K."/>
            <person name="Ashok S."/>
            <person name="Ko Y."/>
            <person name="Park S."/>
        </authorList>
    </citation>
    <scope>NUCLEOTIDE SEQUENCE [LARGE SCALE GENOMIC DNA]</scope>
    <source>
        <strain evidence="4 5">Y19</strain>
    </source>
</reference>
<dbReference type="PANTHER" id="PTHR42760:SF133">
    <property type="entry name" value="3-OXOACYL-[ACYL-CARRIER-PROTEIN] REDUCTASE"/>
    <property type="match status" value="1"/>
</dbReference>
<evidence type="ECO:0000256" key="1">
    <source>
        <dbReference type="ARBA" id="ARBA00006484"/>
    </source>
</evidence>
<dbReference type="InterPro" id="IPR002347">
    <property type="entry name" value="SDR_fam"/>
</dbReference>
<evidence type="ECO:0000259" key="3">
    <source>
        <dbReference type="SMART" id="SM00822"/>
    </source>
</evidence>
<feature type="domain" description="Ketoreductase" evidence="3">
    <location>
        <begin position="4"/>
        <end position="189"/>
    </location>
</feature>
<dbReference type="HOGENOM" id="CLU_010194_1_3_6"/>
<dbReference type="KEGG" id="cama:F384_23115"/>
<dbReference type="AlphaFoldDB" id="A0A0F6RHM5"/>
<dbReference type="PRINTS" id="PR00080">
    <property type="entry name" value="SDRFAMILY"/>
</dbReference>
<dbReference type="PATRIC" id="fig|1261127.3.peg.4795"/>
<dbReference type="InterPro" id="IPR036291">
    <property type="entry name" value="NAD(P)-bd_dom_sf"/>
</dbReference>
<dbReference type="Pfam" id="PF13561">
    <property type="entry name" value="adh_short_C2"/>
    <property type="match status" value="1"/>
</dbReference>